<dbReference type="PROSITE" id="PS51128">
    <property type="entry name" value="ZF_DKSA_2"/>
    <property type="match status" value="1"/>
</dbReference>
<accession>A0A0W0VG17</accession>
<dbReference type="SUPFAM" id="SSF109635">
    <property type="entry name" value="DnaK suppressor protein DksA, alpha-hairpin domain"/>
    <property type="match status" value="1"/>
</dbReference>
<evidence type="ECO:0000256" key="3">
    <source>
        <dbReference type="ARBA" id="ARBA00022833"/>
    </source>
</evidence>
<protein>
    <submittedName>
        <fullName evidence="7">DnaK suppressor protein</fullName>
    </submittedName>
</protein>
<dbReference type="PANTHER" id="PTHR33823">
    <property type="entry name" value="RNA POLYMERASE-BINDING TRANSCRIPTION FACTOR DKSA-RELATED"/>
    <property type="match status" value="1"/>
</dbReference>
<evidence type="ECO:0000313" key="8">
    <source>
        <dbReference type="Proteomes" id="UP000055035"/>
    </source>
</evidence>
<feature type="domain" description="Zinc finger DksA/TraR C4-type" evidence="5">
    <location>
        <begin position="98"/>
        <end position="131"/>
    </location>
</feature>
<name>A0A0W0VG17_9GAMM</name>
<dbReference type="STRING" id="456.Ljor_0066"/>
<dbReference type="AlphaFoldDB" id="A0A0W0VG17"/>
<keyword evidence="3" id="KW-0862">Zinc</keyword>
<dbReference type="Pfam" id="PF01258">
    <property type="entry name" value="zf-dskA_traR"/>
    <property type="match status" value="1"/>
</dbReference>
<dbReference type="InterPro" id="IPR000962">
    <property type="entry name" value="Znf_DskA_TraR"/>
</dbReference>
<dbReference type="OrthoDB" id="9803742at2"/>
<dbReference type="GO" id="GO:0008270">
    <property type="term" value="F:zinc ion binding"/>
    <property type="evidence" value="ECO:0007669"/>
    <property type="project" value="UniProtKB-KW"/>
</dbReference>
<evidence type="ECO:0000259" key="6">
    <source>
        <dbReference type="Pfam" id="PF21157"/>
    </source>
</evidence>
<keyword evidence="1" id="KW-0479">Metal-binding</keyword>
<feature type="zinc finger region" description="dksA C4-type" evidence="4">
    <location>
        <begin position="102"/>
        <end position="126"/>
    </location>
</feature>
<dbReference type="InterPro" id="IPR037187">
    <property type="entry name" value="DnaK_N"/>
</dbReference>
<dbReference type="Gene3D" id="1.20.120.910">
    <property type="entry name" value="DksA, coiled-coil domain"/>
    <property type="match status" value="1"/>
</dbReference>
<dbReference type="InterPro" id="IPR012784">
    <property type="entry name" value="DksA_RNA_pol-bd"/>
</dbReference>
<evidence type="ECO:0000259" key="5">
    <source>
        <dbReference type="Pfam" id="PF01258"/>
    </source>
</evidence>
<dbReference type="Proteomes" id="UP000055035">
    <property type="component" value="Unassembled WGS sequence"/>
</dbReference>
<evidence type="ECO:0000313" key="7">
    <source>
        <dbReference type="EMBL" id="KTD19100.1"/>
    </source>
</evidence>
<dbReference type="Pfam" id="PF21157">
    <property type="entry name" value="DksA_N"/>
    <property type="match status" value="1"/>
</dbReference>
<dbReference type="RefSeq" id="WP_058469662.1">
    <property type="nucleotide sequence ID" value="NZ_CAAAIC010000014.1"/>
</dbReference>
<organism evidence="7 8">
    <name type="scientific">Legionella jordanis</name>
    <dbReference type="NCBI Taxonomy" id="456"/>
    <lineage>
        <taxon>Bacteria</taxon>
        <taxon>Pseudomonadati</taxon>
        <taxon>Pseudomonadota</taxon>
        <taxon>Gammaproteobacteria</taxon>
        <taxon>Legionellales</taxon>
        <taxon>Legionellaceae</taxon>
        <taxon>Legionella</taxon>
    </lineage>
</organism>
<comment type="caution">
    <text evidence="7">The sequence shown here is derived from an EMBL/GenBank/DDBJ whole genome shotgun (WGS) entry which is preliminary data.</text>
</comment>
<reference evidence="7 8" key="1">
    <citation type="submission" date="2015-11" db="EMBL/GenBank/DDBJ databases">
        <title>Genomic analysis of 38 Legionella species identifies large and diverse effector repertoires.</title>
        <authorList>
            <person name="Burstein D."/>
            <person name="Amaro F."/>
            <person name="Zusman T."/>
            <person name="Lifshitz Z."/>
            <person name="Cohen O."/>
            <person name="Gilbert J.A."/>
            <person name="Pupko T."/>
            <person name="Shuman H.A."/>
            <person name="Segal G."/>
        </authorList>
    </citation>
    <scope>NUCLEOTIDE SEQUENCE [LARGE SCALE GENOMIC DNA]</scope>
    <source>
        <strain evidence="7 8">BL-540</strain>
    </source>
</reference>
<dbReference type="InterPro" id="IPR048489">
    <property type="entry name" value="DksA_N"/>
</dbReference>
<keyword evidence="8" id="KW-1185">Reference proteome</keyword>
<evidence type="ECO:0000256" key="2">
    <source>
        <dbReference type="ARBA" id="ARBA00022771"/>
    </source>
</evidence>
<dbReference type="SUPFAM" id="SSF57716">
    <property type="entry name" value="Glucocorticoid receptor-like (DNA-binding domain)"/>
    <property type="match status" value="1"/>
</dbReference>
<evidence type="ECO:0000256" key="4">
    <source>
        <dbReference type="PROSITE-ProRule" id="PRU00510"/>
    </source>
</evidence>
<dbReference type="PATRIC" id="fig|456.5.peg.77"/>
<feature type="domain" description="DnaK suppressor protein DksA N-terminal" evidence="6">
    <location>
        <begin position="24"/>
        <end position="94"/>
    </location>
</feature>
<dbReference type="NCBIfam" id="TIGR02420">
    <property type="entry name" value="dksA"/>
    <property type="match status" value="1"/>
</dbReference>
<gene>
    <name evidence="7" type="primary">dksA_1</name>
    <name evidence="7" type="ORF">Ljor_0066</name>
</gene>
<evidence type="ECO:0000256" key="1">
    <source>
        <dbReference type="ARBA" id="ARBA00022723"/>
    </source>
</evidence>
<proteinExistence type="predicted"/>
<dbReference type="PANTHER" id="PTHR33823:SF2">
    <property type="entry name" value="RNA POLYMERASE-BINDING TRANSCRIPTION FACTOR DKSA"/>
    <property type="match status" value="1"/>
</dbReference>
<keyword evidence="2" id="KW-0863">Zinc-finger</keyword>
<dbReference type="EMBL" id="LNYJ01000002">
    <property type="protein sequence ID" value="KTD19100.1"/>
    <property type="molecule type" value="Genomic_DNA"/>
</dbReference>
<sequence length="141" mass="16730">MNQLNSAQVQHRKSKDESYLSSTQISYLKSKLLIWRQSLLNQMNQTKVFLQSDNHNHGDLLDRASQEEELFLTLGRSQRERKLIKRIEEMIHRVDDKNFGYCKTCGFEIGFSRLKVRPIAEECVDCKQFAEIKERHQRKSQ</sequence>